<dbReference type="AlphaFoldDB" id="Q69M37"/>
<feature type="compositionally biased region" description="Basic and acidic residues" evidence="1">
    <location>
        <begin position="73"/>
        <end position="85"/>
    </location>
</feature>
<reference evidence="4" key="3">
    <citation type="journal article" date="2005" name="Nature">
        <title>The map-based sequence of the rice genome.</title>
        <authorList>
            <consortium name="International rice genome sequencing project (IRGSP)"/>
            <person name="Matsumoto T."/>
            <person name="Wu J."/>
            <person name="Kanamori H."/>
            <person name="Katayose Y."/>
            <person name="Fujisawa M."/>
            <person name="Namiki N."/>
            <person name="Mizuno H."/>
            <person name="Yamamoto K."/>
            <person name="Antonio B.A."/>
            <person name="Baba T."/>
            <person name="Sakata K."/>
            <person name="Nagamura Y."/>
            <person name="Aoki H."/>
            <person name="Arikawa K."/>
            <person name="Arita K."/>
            <person name="Bito T."/>
            <person name="Chiden Y."/>
            <person name="Fujitsuka N."/>
            <person name="Fukunaka R."/>
            <person name="Hamada M."/>
            <person name="Harada C."/>
            <person name="Hayashi A."/>
            <person name="Hijishita S."/>
            <person name="Honda M."/>
            <person name="Hosokawa S."/>
            <person name="Ichikawa Y."/>
            <person name="Idonuma A."/>
            <person name="Iijima M."/>
            <person name="Ikeda M."/>
            <person name="Ikeno M."/>
            <person name="Ito K."/>
            <person name="Ito S."/>
            <person name="Ito T."/>
            <person name="Ito Y."/>
            <person name="Ito Y."/>
            <person name="Iwabuchi A."/>
            <person name="Kamiya K."/>
            <person name="Karasawa W."/>
            <person name="Kurita K."/>
            <person name="Katagiri S."/>
            <person name="Kikuta A."/>
            <person name="Kobayashi H."/>
            <person name="Kobayashi N."/>
            <person name="Machita K."/>
            <person name="Maehara T."/>
            <person name="Masukawa M."/>
            <person name="Mizubayashi T."/>
            <person name="Mukai Y."/>
            <person name="Nagasaki H."/>
            <person name="Nagata Y."/>
            <person name="Naito S."/>
            <person name="Nakashima M."/>
            <person name="Nakama Y."/>
            <person name="Nakamichi Y."/>
            <person name="Nakamura M."/>
            <person name="Meguro A."/>
            <person name="Negishi M."/>
            <person name="Ohta I."/>
            <person name="Ohta T."/>
            <person name="Okamoto M."/>
            <person name="Ono N."/>
            <person name="Saji S."/>
            <person name="Sakaguchi M."/>
            <person name="Sakai K."/>
            <person name="Shibata M."/>
            <person name="Shimokawa T."/>
            <person name="Song J."/>
            <person name="Takazaki Y."/>
            <person name="Terasawa K."/>
            <person name="Tsugane M."/>
            <person name="Tsuji K."/>
            <person name="Ueda S."/>
            <person name="Waki K."/>
            <person name="Yamagata H."/>
            <person name="Yamamoto M."/>
            <person name="Yamamoto S."/>
            <person name="Yamane H."/>
            <person name="Yoshiki S."/>
            <person name="Yoshihara R."/>
            <person name="Yukawa K."/>
            <person name="Zhong H."/>
            <person name="Yano M."/>
            <person name="Yuan Q."/>
            <person name="Ouyang S."/>
            <person name="Liu J."/>
            <person name="Jones K.M."/>
            <person name="Gansberger K."/>
            <person name="Moffat K."/>
            <person name="Hill J."/>
            <person name="Bera J."/>
            <person name="Fadrosh D."/>
            <person name="Jin S."/>
            <person name="Johri S."/>
            <person name="Kim M."/>
            <person name="Overton L."/>
            <person name="Reardon M."/>
            <person name="Tsitrin T."/>
            <person name="Vuong H."/>
            <person name="Weaver B."/>
            <person name="Ciecko A."/>
            <person name="Tallon L."/>
            <person name="Jackson J."/>
            <person name="Pai G."/>
            <person name="Aken S.V."/>
            <person name="Utterback T."/>
            <person name="Reidmuller S."/>
            <person name="Feldblyum T."/>
            <person name="Hsiao J."/>
            <person name="Zismann V."/>
            <person name="Iobst S."/>
            <person name="de Vazeille A.R."/>
            <person name="Buell C.R."/>
            <person name="Ying K."/>
            <person name="Li Y."/>
            <person name="Lu T."/>
            <person name="Huang Y."/>
            <person name="Zhao Q."/>
            <person name="Feng Q."/>
            <person name="Zhang L."/>
            <person name="Zhu J."/>
            <person name="Weng Q."/>
            <person name="Mu J."/>
            <person name="Lu Y."/>
            <person name="Fan D."/>
            <person name="Liu Y."/>
            <person name="Guan J."/>
            <person name="Zhang Y."/>
            <person name="Yu S."/>
            <person name="Liu X."/>
            <person name="Zhang Y."/>
            <person name="Hong G."/>
            <person name="Han B."/>
            <person name="Choisne N."/>
            <person name="Demange N."/>
            <person name="Orjeda G."/>
            <person name="Samain S."/>
            <person name="Cattolico L."/>
            <person name="Pelletier E."/>
            <person name="Couloux A."/>
            <person name="Segurens B."/>
            <person name="Wincker P."/>
            <person name="D'Hont A."/>
            <person name="Scarpelli C."/>
            <person name="Weissenbach J."/>
            <person name="Salanoubat M."/>
            <person name="Quetier F."/>
            <person name="Yu Y."/>
            <person name="Kim H.R."/>
            <person name="Rambo T."/>
            <person name="Currie J."/>
            <person name="Collura K."/>
            <person name="Luo M."/>
            <person name="Yang T."/>
            <person name="Ammiraju J.S.S."/>
            <person name="Engler F."/>
            <person name="Soderlund C."/>
            <person name="Wing R.A."/>
            <person name="Palmer L.E."/>
            <person name="de la Bastide M."/>
            <person name="Spiegel L."/>
            <person name="Nascimento L."/>
            <person name="Zutavern T."/>
            <person name="O'Shaughnessy A."/>
            <person name="Dike S."/>
            <person name="Dedhia N."/>
            <person name="Preston R."/>
            <person name="Balija V."/>
            <person name="McCombie W.R."/>
            <person name="Chow T."/>
            <person name="Chen H."/>
            <person name="Chung M."/>
            <person name="Chen C."/>
            <person name="Shaw J."/>
            <person name="Wu H."/>
            <person name="Hsiao K."/>
            <person name="Chao Y."/>
            <person name="Chu M."/>
            <person name="Cheng C."/>
            <person name="Hour A."/>
            <person name="Lee P."/>
            <person name="Lin S."/>
            <person name="Lin Y."/>
            <person name="Liou J."/>
            <person name="Liu S."/>
            <person name="Hsing Y."/>
            <person name="Raghuvanshi S."/>
            <person name="Mohanty A."/>
            <person name="Bharti A.K."/>
            <person name="Gaur A."/>
            <person name="Gupta V."/>
            <person name="Kumar D."/>
            <person name="Ravi V."/>
            <person name="Vij S."/>
            <person name="Kapur A."/>
            <person name="Khurana P."/>
            <person name="Khurana P."/>
            <person name="Khurana J.P."/>
            <person name="Tyagi A.K."/>
            <person name="Gaikwad K."/>
            <person name="Singh A."/>
            <person name="Dalal V."/>
            <person name="Srivastava S."/>
            <person name="Dixit A."/>
            <person name="Pal A.K."/>
            <person name="Ghazi I.A."/>
            <person name="Yadav M."/>
            <person name="Pandit A."/>
            <person name="Bhargava A."/>
            <person name="Sureshbabu K."/>
            <person name="Batra K."/>
            <person name="Sharma T.R."/>
            <person name="Mohapatra T."/>
            <person name="Singh N.K."/>
            <person name="Messing J."/>
            <person name="Nelson A.B."/>
            <person name="Fuks G."/>
            <person name="Kavchok S."/>
            <person name="Keizer G."/>
            <person name="Linton E."/>
            <person name="Llaca V."/>
            <person name="Song R."/>
            <person name="Tanyolac B."/>
            <person name="Young S."/>
            <person name="Ho-Il K."/>
            <person name="Hahn J.H."/>
            <person name="Sangsakoo G."/>
            <person name="Vanavichit A."/>
            <person name="de Mattos Luiz.A.T."/>
            <person name="Zimmer P.D."/>
            <person name="Malone G."/>
            <person name="Dellagostin O."/>
            <person name="de Oliveira A.C."/>
            <person name="Bevan M."/>
            <person name="Bancroft I."/>
            <person name="Minx P."/>
            <person name="Cordum H."/>
            <person name="Wilson R."/>
            <person name="Cheng Z."/>
            <person name="Jin W."/>
            <person name="Jiang J."/>
            <person name="Leong S.A."/>
            <person name="Iwama H."/>
            <person name="Gojobori T."/>
            <person name="Itoh T."/>
            <person name="Niimura Y."/>
            <person name="Fujii Y."/>
            <person name="Habara T."/>
            <person name="Sakai H."/>
            <person name="Sato Y."/>
            <person name="Wilson G."/>
            <person name="Kumar K."/>
            <person name="McCouch S."/>
            <person name="Juretic N."/>
            <person name="Hoen D."/>
            <person name="Wright S."/>
            <person name="Bruskiewich R."/>
            <person name="Bureau T."/>
            <person name="Miyao A."/>
            <person name="Hirochika H."/>
            <person name="Nishikawa T."/>
            <person name="Kadowaki K."/>
            <person name="Sugiura M."/>
            <person name="Burr B."/>
            <person name="Sasaki T."/>
        </authorList>
    </citation>
    <scope>NUCLEOTIDE SEQUENCE [LARGE SCALE GENOMIC DNA]</scope>
    <source>
        <strain evidence="4">cv. Nipponbare</strain>
    </source>
</reference>
<accession>Q69M37</accession>
<reference evidence="4" key="4">
    <citation type="journal article" date="2008" name="Nucleic Acids Res.">
        <title>The rice annotation project database (RAP-DB): 2008 update.</title>
        <authorList>
            <consortium name="The rice annotation project (RAP)"/>
        </authorList>
    </citation>
    <scope>GENOME REANNOTATION</scope>
    <source>
        <strain evidence="4">cv. Nipponbare</strain>
    </source>
</reference>
<evidence type="ECO:0000313" key="4">
    <source>
        <dbReference type="Proteomes" id="UP000000763"/>
    </source>
</evidence>
<feature type="region of interest" description="Disordered" evidence="1">
    <location>
        <begin position="1"/>
        <end position="45"/>
    </location>
</feature>
<dbReference type="EMBL" id="AP005767">
    <property type="protein sequence ID" value="BAD36360.1"/>
    <property type="molecule type" value="Genomic_DNA"/>
</dbReference>
<feature type="region of interest" description="Disordered" evidence="1">
    <location>
        <begin position="60"/>
        <end position="85"/>
    </location>
</feature>
<name>Q69M37_ORYSJ</name>
<sequence>MASTRLGDTDPAPLPRPPVASSSATPPPPARSDGSLLHRTTNRWIRRPLPPTAGVVHRLLHPLAPPPFPTLQLREENRDKQENGD</sequence>
<proteinExistence type="predicted"/>
<evidence type="ECO:0000256" key="1">
    <source>
        <dbReference type="SAM" id="MobiDB-lite"/>
    </source>
</evidence>
<reference evidence="2" key="1">
    <citation type="submission" date="2002-09" db="EMBL/GenBank/DDBJ databases">
        <title>Oryza sativa nipponbare(GA3) genomic DNA, chromosome 9, BAC clone:OSJNBa0035G04.</title>
        <authorList>
            <person name="Sasaki T."/>
            <person name="Matsumoto T."/>
            <person name="Katayose Y."/>
        </authorList>
    </citation>
    <scope>NUCLEOTIDE SEQUENCE</scope>
</reference>
<dbReference type="Proteomes" id="UP000000763">
    <property type="component" value="Chromosome 9"/>
</dbReference>
<organism evidence="3 4">
    <name type="scientific">Oryza sativa subsp. japonica</name>
    <name type="common">Rice</name>
    <dbReference type="NCBI Taxonomy" id="39947"/>
    <lineage>
        <taxon>Eukaryota</taxon>
        <taxon>Viridiplantae</taxon>
        <taxon>Streptophyta</taxon>
        <taxon>Embryophyta</taxon>
        <taxon>Tracheophyta</taxon>
        <taxon>Spermatophyta</taxon>
        <taxon>Magnoliopsida</taxon>
        <taxon>Liliopsida</taxon>
        <taxon>Poales</taxon>
        <taxon>Poaceae</taxon>
        <taxon>BOP clade</taxon>
        <taxon>Oryzoideae</taxon>
        <taxon>Oryzeae</taxon>
        <taxon>Oryzinae</taxon>
        <taxon>Oryza</taxon>
        <taxon>Oryza sativa</taxon>
    </lineage>
</organism>
<evidence type="ECO:0000313" key="3">
    <source>
        <dbReference type="EMBL" id="BAD36378.1"/>
    </source>
</evidence>
<dbReference type="EMBL" id="AP005780">
    <property type="protein sequence ID" value="BAD36378.1"/>
    <property type="molecule type" value="Genomic_DNA"/>
</dbReference>
<gene>
    <name evidence="2" type="ORF">OSJNBa0035G04.1</name>
    <name evidence="3" type="ORF">OSJNBb0051H02.18</name>
</gene>
<evidence type="ECO:0000313" key="2">
    <source>
        <dbReference type="EMBL" id="BAD36360.1"/>
    </source>
</evidence>
<reference evidence="3" key="2">
    <citation type="submission" date="2002-09" db="EMBL/GenBank/DDBJ databases">
        <title>Oryza sativa nipponbare(GA3) genomic DNA, chromosome 9, BAC clone:OSJNBb0051H02.</title>
        <authorList>
            <person name="Sasaki T."/>
            <person name="Matsumoto T."/>
            <person name="Katayose Y."/>
        </authorList>
    </citation>
    <scope>NUCLEOTIDE SEQUENCE</scope>
</reference>
<protein>
    <submittedName>
        <fullName evidence="3">Uncharacterized protein</fullName>
    </submittedName>
</protein>